<dbReference type="Pfam" id="PF12625">
    <property type="entry name" value="Arabinose_bd"/>
    <property type="match status" value="1"/>
</dbReference>
<evidence type="ECO:0000256" key="2">
    <source>
        <dbReference type="ARBA" id="ARBA00023125"/>
    </source>
</evidence>
<reference evidence="5 6" key="1">
    <citation type="journal article" date="2013" name="Genome Announc.">
        <title>Genome Sequence of the Pyrene- and Fluoranthene-Degrading Bacterium Cycloclasticus sp. Strain PY97M.</title>
        <authorList>
            <person name="Cui Z."/>
            <person name="Xu G."/>
            <person name="Li Q."/>
            <person name="Gao W."/>
            <person name="Zheng L."/>
        </authorList>
    </citation>
    <scope>NUCLEOTIDE SEQUENCE [LARGE SCALE GENOMIC DNA]</scope>
    <source>
        <strain evidence="5 6">PY97M</strain>
    </source>
</reference>
<dbReference type="AlphaFoldDB" id="A0AB33Z4F8"/>
<proteinExistence type="predicted"/>
<keyword evidence="1" id="KW-0805">Transcription regulation</keyword>
<dbReference type="EMBL" id="ASHL01000001">
    <property type="protein sequence ID" value="EPD14324.1"/>
    <property type="molecule type" value="Genomic_DNA"/>
</dbReference>
<protein>
    <submittedName>
        <fullName evidence="5">AraC family transcriptional regulator</fullName>
    </submittedName>
</protein>
<dbReference type="SMART" id="SM00342">
    <property type="entry name" value="HTH_ARAC"/>
    <property type="match status" value="1"/>
</dbReference>
<feature type="domain" description="HTH araC/xylS-type" evidence="4">
    <location>
        <begin position="235"/>
        <end position="332"/>
    </location>
</feature>
<dbReference type="PANTHER" id="PTHR47894:SF1">
    <property type="entry name" value="HTH-TYPE TRANSCRIPTIONAL REGULATOR VQSM"/>
    <property type="match status" value="1"/>
</dbReference>
<accession>A0AB33Z4F8</accession>
<dbReference type="Proteomes" id="UP000015462">
    <property type="component" value="Unassembled WGS sequence"/>
</dbReference>
<name>A0AB33Z4F8_9GAMM</name>
<keyword evidence="3" id="KW-0804">Transcription</keyword>
<dbReference type="Pfam" id="PF12833">
    <property type="entry name" value="HTH_18"/>
    <property type="match status" value="1"/>
</dbReference>
<dbReference type="RefSeq" id="WP_016389835.1">
    <property type="nucleotide sequence ID" value="NZ_KE646805.1"/>
</dbReference>
<comment type="caution">
    <text evidence="5">The sequence shown here is derived from an EMBL/GenBank/DDBJ whole genome shotgun (WGS) entry which is preliminary data.</text>
</comment>
<evidence type="ECO:0000313" key="6">
    <source>
        <dbReference type="Proteomes" id="UP000015462"/>
    </source>
</evidence>
<gene>
    <name evidence="5" type="ORF">L196_02465</name>
</gene>
<dbReference type="PRINTS" id="PR00032">
    <property type="entry name" value="HTHARAC"/>
</dbReference>
<dbReference type="SUPFAM" id="SSF46689">
    <property type="entry name" value="Homeodomain-like"/>
    <property type="match status" value="1"/>
</dbReference>
<dbReference type="InterPro" id="IPR020449">
    <property type="entry name" value="Tscrpt_reg_AraC-type_HTH"/>
</dbReference>
<dbReference type="GO" id="GO:0005829">
    <property type="term" value="C:cytosol"/>
    <property type="evidence" value="ECO:0007669"/>
    <property type="project" value="TreeGrafter"/>
</dbReference>
<dbReference type="InterPro" id="IPR032687">
    <property type="entry name" value="AraC-type_N"/>
</dbReference>
<keyword evidence="2" id="KW-0238">DNA-binding</keyword>
<dbReference type="GO" id="GO:0003700">
    <property type="term" value="F:DNA-binding transcription factor activity"/>
    <property type="evidence" value="ECO:0007669"/>
    <property type="project" value="InterPro"/>
</dbReference>
<dbReference type="Gene3D" id="1.10.10.60">
    <property type="entry name" value="Homeodomain-like"/>
    <property type="match status" value="1"/>
</dbReference>
<evidence type="ECO:0000313" key="5">
    <source>
        <dbReference type="EMBL" id="EPD14324.1"/>
    </source>
</evidence>
<dbReference type="GO" id="GO:0000976">
    <property type="term" value="F:transcription cis-regulatory region binding"/>
    <property type="evidence" value="ECO:0007669"/>
    <property type="project" value="TreeGrafter"/>
</dbReference>
<sequence>MSQSIILPVSYIQIAIRELSNKGITAEQILEGTELSVHSLQEDDYISLDQFISVILNTRKLSNNPAIGLLLGSILHPSTHGSVGWAAINSPTLSDAINIFQRYSQVRTPFILYTTLTQGNQYIIRLTLTDNLKAAHTIFIEAMLMLLQHIIEFILGRPMTEASLYMNSFTPSYVDSYRKYFHCPIHFNSGHLEIRLPLSWKDTPNPNADKHMYQIALEQCQEAHHQLQRNVNISTEIYDYLSANLSHSPTLKHTAMHFGITPRTLIRRLKNQHTSFQKIKDDVYAFQASSYLRRSTITIDTLSVIFGYSDPANFRRSFKRWFGISPQEYREQQTEILKKH</sequence>
<dbReference type="InterPro" id="IPR018060">
    <property type="entry name" value="HTH_AraC"/>
</dbReference>
<dbReference type="InterPro" id="IPR009057">
    <property type="entry name" value="Homeodomain-like_sf"/>
</dbReference>
<evidence type="ECO:0000256" key="3">
    <source>
        <dbReference type="ARBA" id="ARBA00023163"/>
    </source>
</evidence>
<dbReference type="PANTHER" id="PTHR47894">
    <property type="entry name" value="HTH-TYPE TRANSCRIPTIONAL REGULATOR GADX"/>
    <property type="match status" value="1"/>
</dbReference>
<dbReference type="PROSITE" id="PS01124">
    <property type="entry name" value="HTH_ARAC_FAMILY_2"/>
    <property type="match status" value="1"/>
</dbReference>
<evidence type="ECO:0000256" key="1">
    <source>
        <dbReference type="ARBA" id="ARBA00023015"/>
    </source>
</evidence>
<keyword evidence="6" id="KW-1185">Reference proteome</keyword>
<organism evidence="5 6">
    <name type="scientific">Cycloclasticus pugetii</name>
    <dbReference type="NCBI Taxonomy" id="34068"/>
    <lineage>
        <taxon>Bacteria</taxon>
        <taxon>Pseudomonadati</taxon>
        <taxon>Pseudomonadota</taxon>
        <taxon>Gammaproteobacteria</taxon>
        <taxon>Thiotrichales</taxon>
        <taxon>Piscirickettsiaceae</taxon>
        <taxon>Cycloclasticus</taxon>
    </lineage>
</organism>
<evidence type="ECO:0000259" key="4">
    <source>
        <dbReference type="PROSITE" id="PS01124"/>
    </source>
</evidence>